<evidence type="ECO:0000259" key="10">
    <source>
        <dbReference type="PROSITE" id="PS51758"/>
    </source>
</evidence>
<dbReference type="GO" id="GO:0043022">
    <property type="term" value="F:ribosome binding"/>
    <property type="evidence" value="ECO:0007669"/>
    <property type="project" value="InterPro"/>
</dbReference>
<keyword evidence="2 9" id="KW-0812">Transmembrane</keyword>
<comment type="subcellular location">
    <subcellularLocation>
        <location evidence="1">Mitochondrion inner membrane</location>
        <topology evidence="1">Single-pass membrane protein</topology>
    </subcellularLocation>
</comment>
<proteinExistence type="predicted"/>
<feature type="region of interest" description="Disordered" evidence="8">
    <location>
        <begin position="96"/>
        <end position="117"/>
    </location>
</feature>
<dbReference type="eggNOG" id="KOG1043">
    <property type="taxonomic scope" value="Eukaryota"/>
</dbReference>
<evidence type="ECO:0000256" key="7">
    <source>
        <dbReference type="PROSITE-ProRule" id="PRU01094"/>
    </source>
</evidence>
<dbReference type="InterPro" id="IPR044202">
    <property type="entry name" value="LETM1/MDM38-like"/>
</dbReference>
<dbReference type="GO" id="GO:0005743">
    <property type="term" value="C:mitochondrial inner membrane"/>
    <property type="evidence" value="ECO:0007669"/>
    <property type="project" value="UniProtKB-SubCell"/>
</dbReference>
<keyword evidence="6 9" id="KW-0472">Membrane</keyword>
<sequence>MRQGGRAVLRRGGSAAQATRCLHHHRQRHQLMPAALGVSSRIVADSASSLTPATLATTTQRALLHIMNNGSRSGSSSGHSSGDANNTAASALAWTTSPASSDNNTNDDARRLLGDGGDTGLNFELRSPLLMARRPFHVATPSLEAAKLIADESKVEQKVKRLLTQKLKEQKNPAYNLIIDKRAMEDADKKAKAAAKKAPIYKRIWTKQFWTDMYRAAVREAQHYKAGFQLLWTDIRLSFRYLRRVLNGEQLSRRERKQFVRTAGDIFRLVPFSAFIIVPGMELLLPFAIKFFPGMLPSQFQETKTKLARQKAELRVKLDMAKFLQATLEDMALSKGKGSTKHTSLAAEFTKFLEENRKAGYVPASAILKYAPLFKDNLTLDTLDAPQLRALCKLLNVPSIGSIAMLRFQLRTRLRALHADDLIIAKEGVGSLTTSELQVLHHAGHGGDGW</sequence>
<dbReference type="InParanoid" id="F2UMT7"/>
<evidence type="ECO:0000313" key="11">
    <source>
        <dbReference type="EMBL" id="EGD78436.1"/>
    </source>
</evidence>
<dbReference type="PANTHER" id="PTHR14009:SF1">
    <property type="entry name" value="MITOCHONDRIAL PROTON_CALCIUM EXCHANGER PROTEIN"/>
    <property type="match status" value="1"/>
</dbReference>
<accession>F2UMT7</accession>
<keyword evidence="12" id="KW-1185">Reference proteome</keyword>
<dbReference type="STRING" id="946362.F2UMT7"/>
<keyword evidence="5 7" id="KW-0496">Mitochondrion</keyword>
<dbReference type="PROSITE" id="PS51758">
    <property type="entry name" value="LETM1_RBD"/>
    <property type="match status" value="1"/>
</dbReference>
<dbReference type="OrthoDB" id="275278at2759"/>
<organism evidence="12">
    <name type="scientific">Salpingoeca rosetta (strain ATCC 50818 / BSB-021)</name>
    <dbReference type="NCBI Taxonomy" id="946362"/>
    <lineage>
        <taxon>Eukaryota</taxon>
        <taxon>Choanoflagellata</taxon>
        <taxon>Craspedida</taxon>
        <taxon>Salpingoecidae</taxon>
        <taxon>Salpingoeca</taxon>
    </lineage>
</organism>
<evidence type="ECO:0000256" key="2">
    <source>
        <dbReference type="ARBA" id="ARBA00022692"/>
    </source>
</evidence>
<feature type="transmembrane region" description="Helical" evidence="9">
    <location>
        <begin position="266"/>
        <end position="289"/>
    </location>
</feature>
<dbReference type="GO" id="GO:0030003">
    <property type="term" value="P:intracellular monoatomic cation homeostasis"/>
    <property type="evidence" value="ECO:0007669"/>
    <property type="project" value="TreeGrafter"/>
</dbReference>
<name>F2UMT7_SALR5</name>
<evidence type="ECO:0000256" key="3">
    <source>
        <dbReference type="ARBA" id="ARBA00022792"/>
    </source>
</evidence>
<evidence type="ECO:0000256" key="1">
    <source>
        <dbReference type="ARBA" id="ARBA00004434"/>
    </source>
</evidence>
<dbReference type="AlphaFoldDB" id="F2UMT7"/>
<dbReference type="Pfam" id="PF07766">
    <property type="entry name" value="LETM1_RBD"/>
    <property type="match status" value="1"/>
</dbReference>
<reference evidence="11" key="1">
    <citation type="submission" date="2009-08" db="EMBL/GenBank/DDBJ databases">
        <title>Annotation of Salpingoeca rosetta.</title>
        <authorList>
            <consortium name="The Broad Institute Genome Sequencing Platform"/>
            <person name="Russ C."/>
            <person name="Cuomo C."/>
            <person name="Burger G."/>
            <person name="Gray M.W."/>
            <person name="Holland P.W.H."/>
            <person name="King N."/>
            <person name="Lang F.B.F."/>
            <person name="Roger A.J."/>
            <person name="Ruiz-Trillo I."/>
            <person name="Young S.K."/>
            <person name="Zeng Q."/>
            <person name="Gargeya S."/>
            <person name="Alvarado L."/>
            <person name="Berlin A."/>
            <person name="Chapman S.B."/>
            <person name="Chen Z."/>
            <person name="Freedman E."/>
            <person name="Gellesch M."/>
            <person name="Goldberg J."/>
            <person name="Griggs A."/>
            <person name="Gujja S."/>
            <person name="Heilman E."/>
            <person name="Heiman D."/>
            <person name="Howarth C."/>
            <person name="Mehta T."/>
            <person name="Neiman D."/>
            <person name="Pearson M."/>
            <person name="Roberts A."/>
            <person name="Saif S."/>
            <person name="Shea T."/>
            <person name="Shenoy N."/>
            <person name="Sisk P."/>
            <person name="Stolte C."/>
            <person name="Sykes S."/>
            <person name="White J."/>
            <person name="Yandava C."/>
            <person name="Haas B."/>
            <person name="Nusbaum C."/>
            <person name="Birren B."/>
        </authorList>
    </citation>
    <scope>NUCLEOTIDE SEQUENCE [LARGE SCALE GENOMIC DNA]</scope>
    <source>
        <strain evidence="11">ATCC 50818</strain>
    </source>
</reference>
<dbReference type="GeneID" id="16069930"/>
<evidence type="ECO:0000256" key="5">
    <source>
        <dbReference type="ARBA" id="ARBA00023128"/>
    </source>
</evidence>
<keyword evidence="3" id="KW-0999">Mitochondrion inner membrane</keyword>
<dbReference type="KEGG" id="sre:PTSG_09131"/>
<dbReference type="FunCoup" id="F2UMT7">
    <property type="interactions" value="141"/>
</dbReference>
<evidence type="ECO:0000256" key="9">
    <source>
        <dbReference type="SAM" id="Phobius"/>
    </source>
</evidence>
<feature type="region of interest" description="Disordered" evidence="8">
    <location>
        <begin position="1"/>
        <end position="27"/>
    </location>
</feature>
<gene>
    <name evidence="11" type="ORF">PTSG_09131</name>
</gene>
<dbReference type="Proteomes" id="UP000007799">
    <property type="component" value="Unassembled WGS sequence"/>
</dbReference>
<dbReference type="EMBL" id="GL832983">
    <property type="protein sequence ID" value="EGD78436.1"/>
    <property type="molecule type" value="Genomic_DNA"/>
</dbReference>
<dbReference type="RefSeq" id="XP_004989385.1">
    <property type="nucleotide sequence ID" value="XM_004989328.1"/>
</dbReference>
<evidence type="ECO:0000313" key="12">
    <source>
        <dbReference type="Proteomes" id="UP000007799"/>
    </source>
</evidence>
<dbReference type="PANTHER" id="PTHR14009">
    <property type="entry name" value="LEUCINE ZIPPER-EF-HAND CONTAINING TRANSMEMBRANE PROTEIN"/>
    <property type="match status" value="1"/>
</dbReference>
<feature type="compositionally biased region" description="Polar residues" evidence="8">
    <location>
        <begin position="96"/>
        <end position="106"/>
    </location>
</feature>
<dbReference type="InterPro" id="IPR033122">
    <property type="entry name" value="LETM1-like_RBD"/>
</dbReference>
<protein>
    <recommendedName>
        <fullName evidence="10">Letm1 RBD domain-containing protein</fullName>
    </recommendedName>
</protein>
<evidence type="ECO:0000256" key="4">
    <source>
        <dbReference type="ARBA" id="ARBA00022989"/>
    </source>
</evidence>
<keyword evidence="4 9" id="KW-1133">Transmembrane helix</keyword>
<evidence type="ECO:0000256" key="8">
    <source>
        <dbReference type="SAM" id="MobiDB-lite"/>
    </source>
</evidence>
<feature type="domain" description="Letm1 RBD" evidence="10">
    <location>
        <begin position="312"/>
        <end position="450"/>
    </location>
</feature>
<evidence type="ECO:0000256" key="6">
    <source>
        <dbReference type="ARBA" id="ARBA00023136"/>
    </source>
</evidence>